<comment type="caution">
    <text evidence="1">The sequence shown here is derived from an EMBL/GenBank/DDBJ whole genome shotgun (WGS) entry which is preliminary data.</text>
</comment>
<evidence type="ECO:0000313" key="2">
    <source>
        <dbReference type="Proteomes" id="UP001230649"/>
    </source>
</evidence>
<dbReference type="EMBL" id="JASBWS010000090">
    <property type="protein sequence ID" value="KAJ9098821.1"/>
    <property type="molecule type" value="Genomic_DNA"/>
</dbReference>
<proteinExistence type="predicted"/>
<organism evidence="1 2">
    <name type="scientific">Naganishia adeliensis</name>
    <dbReference type="NCBI Taxonomy" id="92952"/>
    <lineage>
        <taxon>Eukaryota</taxon>
        <taxon>Fungi</taxon>
        <taxon>Dikarya</taxon>
        <taxon>Basidiomycota</taxon>
        <taxon>Agaricomycotina</taxon>
        <taxon>Tremellomycetes</taxon>
        <taxon>Filobasidiales</taxon>
        <taxon>Filobasidiaceae</taxon>
        <taxon>Naganishia</taxon>
    </lineage>
</organism>
<keyword evidence="2" id="KW-1185">Reference proteome</keyword>
<protein>
    <submittedName>
        <fullName evidence="1">Uncharacterized protein</fullName>
    </submittedName>
</protein>
<dbReference type="Proteomes" id="UP001230649">
    <property type="component" value="Unassembled WGS sequence"/>
</dbReference>
<reference evidence="1" key="1">
    <citation type="submission" date="2023-04" db="EMBL/GenBank/DDBJ databases">
        <title>Draft Genome sequencing of Naganishia species isolated from polar environments using Oxford Nanopore Technology.</title>
        <authorList>
            <person name="Leo P."/>
            <person name="Venkateswaran K."/>
        </authorList>
    </citation>
    <scope>NUCLEOTIDE SEQUENCE</scope>
    <source>
        <strain evidence="1">MNA-CCFEE 5262</strain>
    </source>
</reference>
<accession>A0ACC2VJ34</accession>
<evidence type="ECO:0000313" key="1">
    <source>
        <dbReference type="EMBL" id="KAJ9098821.1"/>
    </source>
</evidence>
<gene>
    <name evidence="1" type="ORF">QFC20_005874</name>
</gene>
<name>A0ACC2VJ34_9TREE</name>
<sequence>MSPSVTTNGHTNGANGHADGHHSESLRKDANVTSKVASPKEEQLVLNTVRCLAADLCQQYKGGHPGTVMGAAAIGLALWRYEMRYNPANPDWFNRDRFVLSAGHACLLQYLYLHFSGYEAWTMDQIKQYHAPIMSGSMAAGHPEIEYPGCEVTTGPLGQGISNAVGMAMASKNLAAIYNKDDLKVVDNKIWCFTGDGCLQEGVGQESISFAGHLGLDNLILIYDNNSVTVDGNIDACFSEDTSAKLKAQGWHVIEVDDGSNNLAGILEGFDQAKALKGKPVLVNIKTVIGHSSKKENTGAVHGAALGDEDVRHVKEALGFNPEDKFVIPPKVYDYFQECKPKGAAAEAEWNKTMEQYAQKYPEEHKQLQMRLAGKFAEDNWRELLPEKNALPTAPQPTRKSSGIAVQALVPKYNSFISGSADLMESTFVNFKGQVDFQNPESGLGDYTGRQIRWGIREHAMIGTANGYAAYQKGMFIPIASTFFMFWLYAAPAVRMSALQGLRFIGIATHDSIGIGEDGPTHQPIALGAFYRALPNINLIRPADAEEVMGAWQIALDDQNANTPSLFTLSRQAVPLLEGTDRHKMTKGAYVVYGQDIEPELTIVSTGAEVSRAIETAKLLSSTKKVRVVSMPSQKHFDAQSLEYRQSVLPTSTSLVVAVEAWGSYGWARYAHASLSMHTFGYSAPQEQMYEKFGFKADNMASKIDAWVQKWKGQDRLPTVGEFDELLLGYAQH</sequence>